<dbReference type="Proteomes" id="UP000574369">
    <property type="component" value="Unassembled WGS sequence"/>
</dbReference>
<sequence>MNTASVTIKMQVSKSFTVKMPVSPHRLGQSCAFPDLRLFSGMSSIQVRPATLRDAKAIAQIQVASAQDAYKDFWPDAALNGLSVAQRQAYWREAINMCEPQVLVAHLDNEVMGFVGFDRSRDKGTPSTTGEIWAMYAAPAHWDKGVGQALVEAAQEGLQEEGCTRVTLWTYKNNTRAIRFFEIAGFRPEADSVKAVDVEGKPLEQMRLHRSLI</sequence>
<keyword evidence="1" id="KW-0808">Transferase</keyword>
<protein>
    <submittedName>
        <fullName evidence="4">Ribosomal protein S18 acetylase RimI-like enzyme</fullName>
    </submittedName>
</protein>
<keyword evidence="5" id="KW-1185">Reference proteome</keyword>
<evidence type="ECO:0000313" key="4">
    <source>
        <dbReference type="EMBL" id="MBB3196786.1"/>
    </source>
</evidence>
<dbReference type="InterPro" id="IPR016181">
    <property type="entry name" value="Acyl_CoA_acyltransferase"/>
</dbReference>
<evidence type="ECO:0000256" key="2">
    <source>
        <dbReference type="ARBA" id="ARBA00023315"/>
    </source>
</evidence>
<dbReference type="Pfam" id="PF00583">
    <property type="entry name" value="Acetyltransf_1"/>
    <property type="match status" value="1"/>
</dbReference>
<dbReference type="SUPFAM" id="SSF55729">
    <property type="entry name" value="Acyl-CoA N-acyltransferases (Nat)"/>
    <property type="match status" value="1"/>
</dbReference>
<comment type="caution">
    <text evidence="4">The sequence shown here is derived from an EMBL/GenBank/DDBJ whole genome shotgun (WGS) entry which is preliminary data.</text>
</comment>
<dbReference type="EMBL" id="JACHXO010000009">
    <property type="protein sequence ID" value="MBB3196786.1"/>
    <property type="molecule type" value="Genomic_DNA"/>
</dbReference>
<proteinExistence type="predicted"/>
<feature type="domain" description="N-acetyltransferase" evidence="3">
    <location>
        <begin position="45"/>
        <end position="204"/>
    </location>
</feature>
<keyword evidence="2" id="KW-0012">Acyltransferase</keyword>
<dbReference type="InterPro" id="IPR000182">
    <property type="entry name" value="GNAT_dom"/>
</dbReference>
<gene>
    <name evidence="4" type="ORF">FHS28_004211</name>
</gene>
<evidence type="ECO:0000259" key="3">
    <source>
        <dbReference type="PROSITE" id="PS51186"/>
    </source>
</evidence>
<dbReference type="RefSeq" id="WP_310736839.1">
    <property type="nucleotide sequence ID" value="NZ_JACHXO010000009.1"/>
</dbReference>
<dbReference type="PANTHER" id="PTHR43877">
    <property type="entry name" value="AMINOALKYLPHOSPHONATE N-ACETYLTRANSFERASE-RELATED-RELATED"/>
    <property type="match status" value="1"/>
</dbReference>
<reference evidence="4 5" key="1">
    <citation type="submission" date="2020-08" db="EMBL/GenBank/DDBJ databases">
        <title>Genomic Encyclopedia of Type Strains, Phase III (KMG-III): the genomes of soil and plant-associated and newly described type strains.</title>
        <authorList>
            <person name="Whitman W."/>
        </authorList>
    </citation>
    <scope>NUCLEOTIDE SEQUENCE [LARGE SCALE GENOMIC DNA]</scope>
    <source>
        <strain evidence="4 5">CECT 7247</strain>
    </source>
</reference>
<dbReference type="Gene3D" id="3.40.630.30">
    <property type="match status" value="1"/>
</dbReference>
<evidence type="ECO:0000313" key="5">
    <source>
        <dbReference type="Proteomes" id="UP000574369"/>
    </source>
</evidence>
<evidence type="ECO:0000256" key="1">
    <source>
        <dbReference type="ARBA" id="ARBA00022679"/>
    </source>
</evidence>
<organism evidence="4 5">
    <name type="scientific">Roseateles terrae</name>
    <dbReference type="NCBI Taxonomy" id="431060"/>
    <lineage>
        <taxon>Bacteria</taxon>
        <taxon>Pseudomonadati</taxon>
        <taxon>Pseudomonadota</taxon>
        <taxon>Betaproteobacteria</taxon>
        <taxon>Burkholderiales</taxon>
        <taxon>Sphaerotilaceae</taxon>
        <taxon>Roseateles</taxon>
    </lineage>
</organism>
<dbReference type="PROSITE" id="PS51186">
    <property type="entry name" value="GNAT"/>
    <property type="match status" value="1"/>
</dbReference>
<dbReference type="InterPro" id="IPR050832">
    <property type="entry name" value="Bact_Acetyltransf"/>
</dbReference>
<dbReference type="CDD" id="cd04301">
    <property type="entry name" value="NAT_SF"/>
    <property type="match status" value="1"/>
</dbReference>
<accession>A0ABR6GYI8</accession>
<name>A0ABR6GYI8_9BURK</name>